<reference evidence="2 3" key="2">
    <citation type="journal article" date="2019" name="G3 (Bethesda)">
        <title>Hybrid Assembly of the Genome of the Entomopathogenic Nematode Steinernema carpocapsae Identifies the X-Chromosome.</title>
        <authorList>
            <person name="Serra L."/>
            <person name="Macchietto M."/>
            <person name="Macias-Munoz A."/>
            <person name="McGill C.J."/>
            <person name="Rodriguez I.M."/>
            <person name="Rodriguez B."/>
            <person name="Murad R."/>
            <person name="Mortazavi A."/>
        </authorList>
    </citation>
    <scope>NUCLEOTIDE SEQUENCE [LARGE SCALE GENOMIC DNA]</scope>
    <source>
        <strain evidence="2 3">ALL</strain>
    </source>
</reference>
<dbReference type="SMART" id="SM00355">
    <property type="entry name" value="ZnF_C2H2"/>
    <property type="match status" value="3"/>
</dbReference>
<feature type="domain" description="C2H2-type" evidence="1">
    <location>
        <begin position="347"/>
        <end position="369"/>
    </location>
</feature>
<feature type="domain" description="C2H2-type" evidence="1">
    <location>
        <begin position="374"/>
        <end position="398"/>
    </location>
</feature>
<feature type="domain" description="C2H2-type" evidence="1">
    <location>
        <begin position="266"/>
        <end position="291"/>
    </location>
</feature>
<name>A0A4U5PHJ1_STECR</name>
<gene>
    <name evidence="2" type="ORF">L596_010077</name>
</gene>
<evidence type="ECO:0000313" key="2">
    <source>
        <dbReference type="EMBL" id="TKR95990.1"/>
    </source>
</evidence>
<dbReference type="OrthoDB" id="10532212at2759"/>
<dbReference type="EMBL" id="AZBU02000002">
    <property type="protein sequence ID" value="TKR95990.1"/>
    <property type="molecule type" value="Genomic_DNA"/>
</dbReference>
<keyword evidence="3" id="KW-1185">Reference proteome</keyword>
<comment type="caution">
    <text evidence="2">The sequence shown here is derived from an EMBL/GenBank/DDBJ whole genome shotgun (WGS) entry which is preliminary data.</text>
</comment>
<dbReference type="InterPro" id="IPR013087">
    <property type="entry name" value="Znf_C2H2_type"/>
</dbReference>
<dbReference type="Proteomes" id="UP000298663">
    <property type="component" value="Unassembled WGS sequence"/>
</dbReference>
<sequence>MGHENRSETARIVEALVYNHVKRLNPRALVGIFSKERCRELERDDHHYNSKSFPRMLRFYHKMVPRKTTTIYQETVDPKRSSEKIPAIRARIRENQVKPTEQEVPEEPKRELPLKRKAIHPETAESKRCQKVQKKRMKIQEDQLKPVEQALEEPKRELFGHQKFCQLKNLKTATDLALFSHFSYKNQDDVLKELFSQEERERYRSLDESINVPTIKRMLLFAKIEKLMTQNRVYKPIWKCQLCKVSIKGTISQRLPHIGLHEDLPCYCFIEDCDKYAKTHTSLMKHLQNSHNLMVPDMNSHQYHCLREIKENYLLEARKYLDRYFPPESFVGLCDRKTMKNAQFEDPKCRKCSEIVKAVTSRRDHISRHISAFFECAIAGCNFMASTSTISHHLKGAHSKNMKDLTEEELFKYKTAREKCIKAVNDALPEYFPYKTKIEEEE</sequence>
<dbReference type="AlphaFoldDB" id="A0A4U5PHJ1"/>
<accession>A0A4U5PHJ1</accession>
<proteinExistence type="predicted"/>
<evidence type="ECO:0000313" key="3">
    <source>
        <dbReference type="Proteomes" id="UP000298663"/>
    </source>
</evidence>
<reference evidence="2 3" key="1">
    <citation type="journal article" date="2015" name="Genome Biol.">
        <title>Comparative genomics of Steinernema reveals deeply conserved gene regulatory networks.</title>
        <authorList>
            <person name="Dillman A.R."/>
            <person name="Macchietto M."/>
            <person name="Porter C.F."/>
            <person name="Rogers A."/>
            <person name="Williams B."/>
            <person name="Antoshechkin I."/>
            <person name="Lee M.M."/>
            <person name="Goodwin Z."/>
            <person name="Lu X."/>
            <person name="Lewis E.E."/>
            <person name="Goodrich-Blair H."/>
            <person name="Stock S.P."/>
            <person name="Adams B.J."/>
            <person name="Sternberg P.W."/>
            <person name="Mortazavi A."/>
        </authorList>
    </citation>
    <scope>NUCLEOTIDE SEQUENCE [LARGE SCALE GENOMIC DNA]</scope>
    <source>
        <strain evidence="2 3">ALL</strain>
    </source>
</reference>
<organism evidence="2 3">
    <name type="scientific">Steinernema carpocapsae</name>
    <name type="common">Entomopathogenic nematode</name>
    <dbReference type="NCBI Taxonomy" id="34508"/>
    <lineage>
        <taxon>Eukaryota</taxon>
        <taxon>Metazoa</taxon>
        <taxon>Ecdysozoa</taxon>
        <taxon>Nematoda</taxon>
        <taxon>Chromadorea</taxon>
        <taxon>Rhabditida</taxon>
        <taxon>Tylenchina</taxon>
        <taxon>Panagrolaimomorpha</taxon>
        <taxon>Strongyloidoidea</taxon>
        <taxon>Steinernematidae</taxon>
        <taxon>Steinernema</taxon>
    </lineage>
</organism>
<evidence type="ECO:0000259" key="1">
    <source>
        <dbReference type="SMART" id="SM00355"/>
    </source>
</evidence>
<protein>
    <recommendedName>
        <fullName evidence="1">C2H2-type domain-containing protein</fullName>
    </recommendedName>
</protein>